<dbReference type="Pfam" id="PF09471">
    <property type="entry name" value="Peptidase_M64"/>
    <property type="match status" value="1"/>
</dbReference>
<dbReference type="Gene3D" id="3.10.20.320">
    <property type="entry name" value="Putative peptidoglycan bound protein (lpxtg motif)"/>
    <property type="match status" value="1"/>
</dbReference>
<evidence type="ECO:0000313" key="3">
    <source>
        <dbReference type="EMBL" id="MBC5713480.1"/>
    </source>
</evidence>
<dbReference type="RefSeq" id="WP_186866405.1">
    <property type="nucleotide sequence ID" value="NZ_JACOPH010000002.1"/>
</dbReference>
<dbReference type="InterPro" id="IPR019026">
    <property type="entry name" value="Peptidase_M64_IgA"/>
</dbReference>
<feature type="region of interest" description="Disordered" evidence="1">
    <location>
        <begin position="671"/>
        <end position="737"/>
    </location>
</feature>
<keyword evidence="4" id="KW-1185">Reference proteome</keyword>
<dbReference type="AlphaFoldDB" id="A0A923LM90"/>
<dbReference type="Gene3D" id="3.40.390.10">
    <property type="entry name" value="Collagenase (Catalytic Domain)"/>
    <property type="match status" value="1"/>
</dbReference>
<feature type="signal peptide" evidence="2">
    <location>
        <begin position="1"/>
        <end position="29"/>
    </location>
</feature>
<comment type="caution">
    <text evidence="3">The sequence shown here is derived from an EMBL/GenBank/DDBJ whole genome shotgun (WGS) entry which is preliminary data.</text>
</comment>
<dbReference type="Proteomes" id="UP000606720">
    <property type="component" value="Unassembled WGS sequence"/>
</dbReference>
<sequence length="942" mass="104845">MKKRIKRFEAALLSMAILFLTFSGDMVMAADTETQKTTFPVHVIHKTGDDKENFVIVIMGDGYTAEQQDQFLEDVKRKAQGMLSWSPYKEYSDRINIYAVQVVSNESGISEYGGKSVDTYFHVKAVGKAPGFTGDGAEKARKIRTELEDDYLDHGANVGTIHIISNDEGYYGASVNPLFSFSANCSENLDGSVMAHEMSHSIGRLGDEYGRYTNTPNTSDTSDPDMIKWNKLLGFRGIGITMAGTDTAFAPSRKCMMRWLDQPFCEVCKMELVRRLNSTDYVRNPQALYLADPEITISHNRTGTLDTDSEKYRISEKNITKANEESLEFRTVVQNMVDREQHLKMSFQILGEDGVTVKYKTEKEYTIPALTNTYDPDAARESLSVVLPVVYGLSGGDRLDGKIIDMDTQEVLATDKTSRQTWNTVNIHYECRNEDGTNSAIPDTTPAIVYVPEDSTYILRKPELSGYTCVGSSIDQEQIKITEDGTDITYYYEKNNDSSGDSDQKIAECTTNPVCVTYDEKPHTFDITPGEGVKMRYRLTEDAPYTLTELPAHTDAGNYTIYYEASSDAAKTSYGQASLEIMKAATDLKLVPAAENLEGGGKVGLQLIRQGIPEKEKVNMVCDSSKITLTEMQDDRWEVILPNETKTYVFTAYYGGDDNYKESKADCQVAVTKKEDQSGGTTGGTTEETPGGTTGGTTGEKPEETPGGTTGGTTEETPGGTTGEKTEETPGEPNQVETLSGKIILLRPKVIKNTSNVENINTTLKKAVIEADQQAKNSSIRIKCNAGKRKKLIFKLERSTIKLLVKKEVKKLQFDSGNLRITMDRKTLKEIEKRISVDVYLEIRKADKDILSRRAKKLVGKHTIYGFKIRGAKKKQISRLKKGKITVEIPYRSSEIENSKQPFAYAINKKGNIVKQKKSSYDAKKKAIKFTTSQLSKVLTGY</sequence>
<proteinExistence type="predicted"/>
<evidence type="ECO:0000256" key="2">
    <source>
        <dbReference type="SAM" id="SignalP"/>
    </source>
</evidence>
<reference evidence="3" key="1">
    <citation type="submission" date="2020-08" db="EMBL/GenBank/DDBJ databases">
        <title>Genome public.</title>
        <authorList>
            <person name="Liu C."/>
            <person name="Sun Q."/>
        </authorList>
    </citation>
    <scope>NUCLEOTIDE SEQUENCE</scope>
    <source>
        <strain evidence="3">BX1005</strain>
    </source>
</reference>
<accession>A0A923LM90</accession>
<dbReference type="EMBL" id="JACOPH010000002">
    <property type="protein sequence ID" value="MBC5713480.1"/>
    <property type="molecule type" value="Genomic_DNA"/>
</dbReference>
<keyword evidence="2" id="KW-0732">Signal</keyword>
<dbReference type="GO" id="GO:0008237">
    <property type="term" value="F:metallopeptidase activity"/>
    <property type="evidence" value="ECO:0007669"/>
    <property type="project" value="InterPro"/>
</dbReference>
<evidence type="ECO:0000256" key="1">
    <source>
        <dbReference type="SAM" id="MobiDB-lite"/>
    </source>
</evidence>
<organism evidence="3 4">
    <name type="scientific">Roseburia zhanii</name>
    <dbReference type="NCBI Taxonomy" id="2763064"/>
    <lineage>
        <taxon>Bacteria</taxon>
        <taxon>Bacillati</taxon>
        <taxon>Bacillota</taxon>
        <taxon>Clostridia</taxon>
        <taxon>Lachnospirales</taxon>
        <taxon>Lachnospiraceae</taxon>
        <taxon>Roseburia</taxon>
    </lineage>
</organism>
<protein>
    <submittedName>
        <fullName evidence="3">Peptidase M64</fullName>
    </submittedName>
</protein>
<gene>
    <name evidence="3" type="ORF">H8S17_04495</name>
</gene>
<feature type="chain" id="PRO_5037340925" evidence="2">
    <location>
        <begin position="30"/>
        <end position="942"/>
    </location>
</feature>
<name>A0A923LM90_9FIRM</name>
<dbReference type="InterPro" id="IPR024079">
    <property type="entry name" value="MetalloPept_cat_dom_sf"/>
</dbReference>
<evidence type="ECO:0000313" key="4">
    <source>
        <dbReference type="Proteomes" id="UP000606720"/>
    </source>
</evidence>